<dbReference type="PANTHER" id="PTHR43437:SF3">
    <property type="entry name" value="HYDROXYACYL-THIOESTER DEHYDRATASE TYPE 2, MITOCHONDRIAL"/>
    <property type="match status" value="1"/>
</dbReference>
<dbReference type="GO" id="GO:0006633">
    <property type="term" value="P:fatty acid biosynthetic process"/>
    <property type="evidence" value="ECO:0007669"/>
    <property type="project" value="TreeGrafter"/>
</dbReference>
<dbReference type="GO" id="GO:0005739">
    <property type="term" value="C:mitochondrion"/>
    <property type="evidence" value="ECO:0007669"/>
    <property type="project" value="TreeGrafter"/>
</dbReference>
<dbReference type="CDD" id="cd03449">
    <property type="entry name" value="R_hydratase"/>
    <property type="match status" value="1"/>
</dbReference>
<dbReference type="Gene3D" id="3.10.129.10">
    <property type="entry name" value="Hotdog Thioesterase"/>
    <property type="match status" value="1"/>
</dbReference>
<name>A0AB34IG80_PRYPA</name>
<feature type="domain" description="MaoC-like" evidence="1">
    <location>
        <begin position="34"/>
        <end position="123"/>
    </location>
</feature>
<dbReference type="InterPro" id="IPR002539">
    <property type="entry name" value="MaoC-like_dom"/>
</dbReference>
<evidence type="ECO:0000313" key="2">
    <source>
        <dbReference type="EMBL" id="KAL1499323.1"/>
    </source>
</evidence>
<dbReference type="GO" id="GO:0019171">
    <property type="term" value="F:(3R)-hydroxyacyl-[acyl-carrier-protein] dehydratase activity"/>
    <property type="evidence" value="ECO:0007669"/>
    <property type="project" value="TreeGrafter"/>
</dbReference>
<accession>A0AB34IG80</accession>
<comment type="caution">
    <text evidence="2">The sequence shown here is derived from an EMBL/GenBank/DDBJ whole genome shotgun (WGS) entry which is preliminary data.</text>
</comment>
<evidence type="ECO:0000313" key="3">
    <source>
        <dbReference type="Proteomes" id="UP001515480"/>
    </source>
</evidence>
<dbReference type="InterPro" id="IPR050965">
    <property type="entry name" value="UPF0336/Enoyl-CoA_hydratase"/>
</dbReference>
<evidence type="ECO:0000259" key="1">
    <source>
        <dbReference type="Pfam" id="PF01575"/>
    </source>
</evidence>
<dbReference type="AlphaFoldDB" id="A0AB34IG80"/>
<reference evidence="2 3" key="1">
    <citation type="journal article" date="2024" name="Science">
        <title>Giant polyketide synthase enzymes in the biosynthesis of giant marine polyether toxins.</title>
        <authorList>
            <person name="Fallon T.R."/>
            <person name="Shende V.V."/>
            <person name="Wierzbicki I.H."/>
            <person name="Pendleton A.L."/>
            <person name="Watervoot N.F."/>
            <person name="Auber R.P."/>
            <person name="Gonzalez D.J."/>
            <person name="Wisecaver J.H."/>
            <person name="Moore B.S."/>
        </authorList>
    </citation>
    <scope>NUCLEOTIDE SEQUENCE [LARGE SCALE GENOMIC DNA]</scope>
    <source>
        <strain evidence="2 3">12B1</strain>
    </source>
</reference>
<dbReference type="SUPFAM" id="SSF54637">
    <property type="entry name" value="Thioesterase/thiol ester dehydrase-isomerase"/>
    <property type="match status" value="1"/>
</dbReference>
<proteinExistence type="predicted"/>
<dbReference type="Proteomes" id="UP001515480">
    <property type="component" value="Unassembled WGS sequence"/>
</dbReference>
<protein>
    <recommendedName>
        <fullName evidence="1">MaoC-like domain-containing protein</fullName>
    </recommendedName>
</protein>
<gene>
    <name evidence="2" type="ORF">AB1Y20_011531</name>
</gene>
<dbReference type="PANTHER" id="PTHR43437">
    <property type="entry name" value="HYDROXYACYL-THIOESTER DEHYDRATASE TYPE 2, MITOCHONDRIAL-RELATED"/>
    <property type="match status" value="1"/>
</dbReference>
<organism evidence="2 3">
    <name type="scientific">Prymnesium parvum</name>
    <name type="common">Toxic golden alga</name>
    <dbReference type="NCBI Taxonomy" id="97485"/>
    <lineage>
        <taxon>Eukaryota</taxon>
        <taxon>Haptista</taxon>
        <taxon>Haptophyta</taxon>
        <taxon>Prymnesiophyceae</taxon>
        <taxon>Prymnesiales</taxon>
        <taxon>Prymnesiaceae</taxon>
        <taxon>Prymnesium</taxon>
    </lineage>
</organism>
<keyword evidence="3" id="KW-1185">Reference proteome</keyword>
<dbReference type="InterPro" id="IPR029069">
    <property type="entry name" value="HotDog_dom_sf"/>
</dbReference>
<dbReference type="Pfam" id="PF01575">
    <property type="entry name" value="MaoC_dehydratas"/>
    <property type="match status" value="1"/>
</dbReference>
<dbReference type="EMBL" id="JBGBPQ010000025">
    <property type="protein sequence ID" value="KAL1499323.1"/>
    <property type="molecule type" value="Genomic_DNA"/>
</dbReference>
<sequence>MPPLRVKASRAWRSLATLTAQTKPDQVRVGDMARATRSFTDADVASFAQLSRDSNPLHHESGVASASRFGGRVVHGMLYGSMFSAIIGQLFPGAVYVSQSLRFHKPVVVGDSITAEIEVKEVGARGRLLTFRSDCLNQHGERVLSGEACALLPKDRRKE</sequence>